<dbReference type="KEGG" id="pic:PICST_33473"/>
<protein>
    <recommendedName>
        <fullName evidence="3">Ubiquitin-like domain-containing protein</fullName>
    </recommendedName>
</protein>
<evidence type="ECO:0008006" key="3">
    <source>
        <dbReference type="Google" id="ProtNLM"/>
    </source>
</evidence>
<dbReference type="OMA" id="NCMVSAP"/>
<dbReference type="eggNOG" id="KOG0011">
    <property type="taxonomic scope" value="Eukaryota"/>
</dbReference>
<dbReference type="InParanoid" id="A3LZA7"/>
<dbReference type="EMBL" id="CP000501">
    <property type="protein sequence ID" value="ABN68123.1"/>
    <property type="molecule type" value="Genomic_DNA"/>
</dbReference>
<dbReference type="GeneID" id="4840788"/>
<dbReference type="Gene3D" id="3.10.20.90">
    <property type="entry name" value="Phosphatidylinositol 3-kinase Catalytic Subunit, Chain A, domain 1"/>
    <property type="match status" value="1"/>
</dbReference>
<dbReference type="Proteomes" id="UP000002258">
    <property type="component" value="Chromosome 7"/>
</dbReference>
<proteinExistence type="predicted"/>
<gene>
    <name evidence="1" type="ORF">PICST_33473</name>
</gene>
<evidence type="ECO:0000313" key="1">
    <source>
        <dbReference type="EMBL" id="ABN68123.1"/>
    </source>
</evidence>
<organism evidence="1 2">
    <name type="scientific">Scheffersomyces stipitis (strain ATCC 58785 / CBS 6054 / NBRC 10063 / NRRL Y-11545)</name>
    <name type="common">Yeast</name>
    <name type="synonym">Pichia stipitis</name>
    <dbReference type="NCBI Taxonomy" id="322104"/>
    <lineage>
        <taxon>Eukaryota</taxon>
        <taxon>Fungi</taxon>
        <taxon>Dikarya</taxon>
        <taxon>Ascomycota</taxon>
        <taxon>Saccharomycotina</taxon>
        <taxon>Pichiomycetes</taxon>
        <taxon>Debaryomycetaceae</taxon>
        <taxon>Scheffersomyces</taxon>
    </lineage>
</organism>
<keyword evidence="2" id="KW-1185">Reference proteome</keyword>
<dbReference type="HOGENOM" id="CLU_1343113_0_0_1"/>
<dbReference type="FunCoup" id="A3LZA7">
    <property type="interactions" value="73"/>
</dbReference>
<name>A3LZA7_PICST</name>
<dbReference type="AlphaFoldDB" id="A3LZA7"/>
<sequence>MSVVTIQEDKQFVQTYIQLIGLSENAPLDKFNSTTDYNKLESLGPSLPRFKVPFPVASSGAISEQTISLKFKSIKPPFRFTVDSSAVPTSSTIFKIKTDLIESVPILKEAGVTPANLKLMLKSKVVHDSSALSSLPNVESEVTFNVMVSAPDASKTVPVAEPVTAPVVETVADTKEINPLQITESTWNKISDILKEDLGEERGGQALDKLKTNWK</sequence>
<accession>A3LZA7</accession>
<dbReference type="RefSeq" id="XP_001386152.1">
    <property type="nucleotide sequence ID" value="XM_001386115.1"/>
</dbReference>
<reference evidence="1 2" key="1">
    <citation type="journal article" date="2007" name="Nat. Biotechnol.">
        <title>Genome sequence of the lignocellulose-bioconverting and xylose-fermenting yeast Pichia stipitis.</title>
        <authorList>
            <person name="Jeffries T.W."/>
            <person name="Grigoriev I.V."/>
            <person name="Grimwood J."/>
            <person name="Laplaza J.M."/>
            <person name="Aerts A."/>
            <person name="Salamov A."/>
            <person name="Schmutz J."/>
            <person name="Lindquist E."/>
            <person name="Dehal P."/>
            <person name="Shapiro H."/>
            <person name="Jin Y.S."/>
            <person name="Passoth V."/>
            <person name="Richardson P.M."/>
        </authorList>
    </citation>
    <scope>NUCLEOTIDE SEQUENCE [LARGE SCALE GENOMIC DNA]</scope>
    <source>
        <strain evidence="2">ATCC 58785 / CBS 6054 / NBRC 10063 / NRRL Y-11545</strain>
    </source>
</reference>
<dbReference type="OrthoDB" id="4067208at2759"/>
<evidence type="ECO:0000313" key="2">
    <source>
        <dbReference type="Proteomes" id="UP000002258"/>
    </source>
</evidence>